<accession>A0A8J8P5V5</accession>
<evidence type="ECO:0000313" key="1">
    <source>
        <dbReference type="EMBL" id="TNV86519.1"/>
    </source>
</evidence>
<protein>
    <submittedName>
        <fullName evidence="1">Uncharacterized protein</fullName>
    </submittedName>
</protein>
<proteinExistence type="predicted"/>
<sequence length="213" mass="25466">MSQYLSRVQSTYKGLNPIAILKHNYLYPQLFHGHHLLANTFEYTFDFNQSFSKDVYYTEATSCKFNLFYAHCYLMHHTLFQNQQSQKGYNPLFQYTYQFDTLLSRLIQRDHVFAYGTDFDPQIHDELKRMKRTVYRSLEDYFMYGNQMGRDINDIVYQEILGEKDGVSEEEVEKIAGYLKRMIKVMQKDKSVIYVMCNQEDKFNWSDIAKAAQ</sequence>
<dbReference type="Proteomes" id="UP000785679">
    <property type="component" value="Unassembled WGS sequence"/>
</dbReference>
<dbReference type="OrthoDB" id="284772at2759"/>
<name>A0A8J8P5V5_HALGN</name>
<organism evidence="1 2">
    <name type="scientific">Halteria grandinella</name>
    <dbReference type="NCBI Taxonomy" id="5974"/>
    <lineage>
        <taxon>Eukaryota</taxon>
        <taxon>Sar</taxon>
        <taxon>Alveolata</taxon>
        <taxon>Ciliophora</taxon>
        <taxon>Intramacronucleata</taxon>
        <taxon>Spirotrichea</taxon>
        <taxon>Stichotrichia</taxon>
        <taxon>Sporadotrichida</taxon>
        <taxon>Halteriidae</taxon>
        <taxon>Halteria</taxon>
    </lineage>
</organism>
<comment type="caution">
    <text evidence="1">The sequence shown here is derived from an EMBL/GenBank/DDBJ whole genome shotgun (WGS) entry which is preliminary data.</text>
</comment>
<evidence type="ECO:0000313" key="2">
    <source>
        <dbReference type="Proteomes" id="UP000785679"/>
    </source>
</evidence>
<gene>
    <name evidence="1" type="ORF">FGO68_gene8026</name>
</gene>
<keyword evidence="2" id="KW-1185">Reference proteome</keyword>
<reference evidence="1" key="1">
    <citation type="submission" date="2019-06" db="EMBL/GenBank/DDBJ databases">
        <authorList>
            <person name="Zheng W."/>
        </authorList>
    </citation>
    <scope>NUCLEOTIDE SEQUENCE</scope>
    <source>
        <strain evidence="1">QDHG01</strain>
    </source>
</reference>
<dbReference type="EMBL" id="RRYP01001021">
    <property type="protein sequence ID" value="TNV86519.1"/>
    <property type="molecule type" value="Genomic_DNA"/>
</dbReference>
<dbReference type="AlphaFoldDB" id="A0A8J8P5V5"/>